<name>A0A8X6SCR6_TRICX</name>
<sequence length="94" mass="10804">MHRQVIATEIVRSGPAAQIIAQLTATNEEFLEELEGRLELSTFCFVNEYLSHRAKNDHRSKETITDSYRYHRHTLLASDSVNKRTNNTIVMVSV</sequence>
<dbReference type="EMBL" id="BMAU01021301">
    <property type="protein sequence ID" value="GFY10766.1"/>
    <property type="molecule type" value="Genomic_DNA"/>
</dbReference>
<organism evidence="1 2">
    <name type="scientific">Trichonephila clavipes</name>
    <name type="common">Golden silk orbweaver</name>
    <name type="synonym">Nephila clavipes</name>
    <dbReference type="NCBI Taxonomy" id="2585209"/>
    <lineage>
        <taxon>Eukaryota</taxon>
        <taxon>Metazoa</taxon>
        <taxon>Ecdysozoa</taxon>
        <taxon>Arthropoda</taxon>
        <taxon>Chelicerata</taxon>
        <taxon>Arachnida</taxon>
        <taxon>Araneae</taxon>
        <taxon>Araneomorphae</taxon>
        <taxon>Entelegynae</taxon>
        <taxon>Araneoidea</taxon>
        <taxon>Nephilidae</taxon>
        <taxon>Trichonephila</taxon>
    </lineage>
</organism>
<comment type="caution">
    <text evidence="1">The sequence shown here is derived from an EMBL/GenBank/DDBJ whole genome shotgun (WGS) entry which is preliminary data.</text>
</comment>
<dbReference type="Proteomes" id="UP000887159">
    <property type="component" value="Unassembled WGS sequence"/>
</dbReference>
<accession>A0A8X6SCR6</accession>
<evidence type="ECO:0000313" key="2">
    <source>
        <dbReference type="Proteomes" id="UP000887159"/>
    </source>
</evidence>
<gene>
    <name evidence="1" type="ORF">TNCV_1122891</name>
</gene>
<proteinExistence type="predicted"/>
<protein>
    <submittedName>
        <fullName evidence="1">Uncharacterized protein</fullName>
    </submittedName>
</protein>
<reference evidence="1" key="1">
    <citation type="submission" date="2020-08" db="EMBL/GenBank/DDBJ databases">
        <title>Multicomponent nature underlies the extraordinary mechanical properties of spider dragline silk.</title>
        <authorList>
            <person name="Kono N."/>
            <person name="Nakamura H."/>
            <person name="Mori M."/>
            <person name="Yoshida Y."/>
            <person name="Ohtoshi R."/>
            <person name="Malay A.D."/>
            <person name="Moran D.A.P."/>
            <person name="Tomita M."/>
            <person name="Numata K."/>
            <person name="Arakawa K."/>
        </authorList>
    </citation>
    <scope>NUCLEOTIDE SEQUENCE</scope>
</reference>
<dbReference type="AlphaFoldDB" id="A0A8X6SCR6"/>
<keyword evidence="2" id="KW-1185">Reference proteome</keyword>
<evidence type="ECO:0000313" key="1">
    <source>
        <dbReference type="EMBL" id="GFY10766.1"/>
    </source>
</evidence>